<sequence length="91" mass="9930">MSLRCVARARFALVPPVASSTEDISKLEEQALSPEQQAKEVKSLSIRVAVWLGCTAVLSARVSPEIGLAPAFMAVRDFDKLLEIYFTPHGN</sequence>
<name>A0A150FVT6_GONPE</name>
<accession>A0A150FVT6</accession>
<gene>
    <name evidence="1" type="ORF">GPECTOR_323g34</name>
</gene>
<evidence type="ECO:0000313" key="1">
    <source>
        <dbReference type="EMBL" id="KXZ41678.1"/>
    </source>
</evidence>
<proteinExistence type="predicted"/>
<dbReference type="Proteomes" id="UP000075714">
    <property type="component" value="Unassembled WGS sequence"/>
</dbReference>
<protein>
    <submittedName>
        <fullName evidence="1">Uncharacterized protein</fullName>
    </submittedName>
</protein>
<reference evidence="2" key="1">
    <citation type="journal article" date="2016" name="Nat. Commun.">
        <title>The Gonium pectorale genome demonstrates co-option of cell cycle regulation during the evolution of multicellularity.</title>
        <authorList>
            <person name="Hanschen E.R."/>
            <person name="Marriage T.N."/>
            <person name="Ferris P.J."/>
            <person name="Hamaji T."/>
            <person name="Toyoda A."/>
            <person name="Fujiyama A."/>
            <person name="Neme R."/>
            <person name="Noguchi H."/>
            <person name="Minakuchi Y."/>
            <person name="Suzuki M."/>
            <person name="Kawai-Toyooka H."/>
            <person name="Smith D.R."/>
            <person name="Sparks H."/>
            <person name="Anderson J."/>
            <person name="Bakaric R."/>
            <person name="Luria V."/>
            <person name="Karger A."/>
            <person name="Kirschner M.W."/>
            <person name="Durand P.M."/>
            <person name="Michod R.E."/>
            <person name="Nozaki H."/>
            <person name="Olson B.J."/>
        </authorList>
    </citation>
    <scope>NUCLEOTIDE SEQUENCE [LARGE SCALE GENOMIC DNA]</scope>
    <source>
        <strain evidence="2">NIES-2863</strain>
    </source>
</reference>
<keyword evidence="2" id="KW-1185">Reference proteome</keyword>
<organism evidence="1 2">
    <name type="scientific">Gonium pectorale</name>
    <name type="common">Green alga</name>
    <dbReference type="NCBI Taxonomy" id="33097"/>
    <lineage>
        <taxon>Eukaryota</taxon>
        <taxon>Viridiplantae</taxon>
        <taxon>Chlorophyta</taxon>
        <taxon>core chlorophytes</taxon>
        <taxon>Chlorophyceae</taxon>
        <taxon>CS clade</taxon>
        <taxon>Chlamydomonadales</taxon>
        <taxon>Volvocaceae</taxon>
        <taxon>Gonium</taxon>
    </lineage>
</organism>
<dbReference type="EMBL" id="LSYV01000321">
    <property type="protein sequence ID" value="KXZ41678.1"/>
    <property type="molecule type" value="Genomic_DNA"/>
</dbReference>
<dbReference type="AlphaFoldDB" id="A0A150FVT6"/>
<evidence type="ECO:0000313" key="2">
    <source>
        <dbReference type="Proteomes" id="UP000075714"/>
    </source>
</evidence>
<comment type="caution">
    <text evidence="1">The sequence shown here is derived from an EMBL/GenBank/DDBJ whole genome shotgun (WGS) entry which is preliminary data.</text>
</comment>